<accession>A0A3B3S3X6</accession>
<evidence type="ECO:0000256" key="1">
    <source>
        <dbReference type="SAM" id="MobiDB-lite"/>
    </source>
</evidence>
<dbReference type="SUPFAM" id="SSF53098">
    <property type="entry name" value="Ribonuclease H-like"/>
    <property type="match status" value="1"/>
</dbReference>
<keyword evidence="3" id="KW-1185">Reference proteome</keyword>
<dbReference type="Proteomes" id="UP000261540">
    <property type="component" value="Unplaced"/>
</dbReference>
<dbReference type="InterPro" id="IPR012337">
    <property type="entry name" value="RNaseH-like_sf"/>
</dbReference>
<dbReference type="PANTHER" id="PTHR45749:SF21">
    <property type="entry name" value="DUF4371 DOMAIN-CONTAINING PROTEIN"/>
    <property type="match status" value="1"/>
</dbReference>
<proteinExistence type="predicted"/>
<feature type="region of interest" description="Disordered" evidence="1">
    <location>
        <begin position="522"/>
        <end position="552"/>
    </location>
</feature>
<dbReference type="AlphaFoldDB" id="A0A3B3S3X6"/>
<protein>
    <submittedName>
        <fullName evidence="2">Uncharacterized protein</fullName>
    </submittedName>
</protein>
<dbReference type="GeneTree" id="ENSGT00940000165495"/>
<dbReference type="PANTHER" id="PTHR45749">
    <property type="match status" value="1"/>
</dbReference>
<reference evidence="2" key="1">
    <citation type="submission" date="2025-08" db="UniProtKB">
        <authorList>
            <consortium name="Ensembl"/>
        </authorList>
    </citation>
    <scope>IDENTIFICATION</scope>
</reference>
<reference evidence="2" key="2">
    <citation type="submission" date="2025-09" db="UniProtKB">
        <authorList>
            <consortium name="Ensembl"/>
        </authorList>
    </citation>
    <scope>IDENTIFICATION</scope>
</reference>
<evidence type="ECO:0000313" key="3">
    <source>
        <dbReference type="Proteomes" id="UP000261540"/>
    </source>
</evidence>
<organism evidence="2 3">
    <name type="scientific">Paramormyrops kingsleyae</name>
    <dbReference type="NCBI Taxonomy" id="1676925"/>
    <lineage>
        <taxon>Eukaryota</taxon>
        <taxon>Metazoa</taxon>
        <taxon>Chordata</taxon>
        <taxon>Craniata</taxon>
        <taxon>Vertebrata</taxon>
        <taxon>Euteleostomi</taxon>
        <taxon>Actinopterygii</taxon>
        <taxon>Neopterygii</taxon>
        <taxon>Teleostei</taxon>
        <taxon>Osteoglossocephala</taxon>
        <taxon>Osteoglossomorpha</taxon>
        <taxon>Osteoglossiformes</taxon>
        <taxon>Mormyridae</taxon>
        <taxon>Paramormyrops</taxon>
    </lineage>
</organism>
<sequence length="574" mass="65765">MMQVFLNHHPKQDAKNPVVKKVFTSKDGKSRKWLTYCHERHALFCFLRLAFSKPTDSNIFINGMSDWRHVHQRSEEHEKSMAHRNCAEAYFLNCSKADIKNLLGGRQLTEHRNQVKKRRQVLERVVEVIKVIGKRGLSYRQVENEAAYTLDNDGLDHGNFLELIILLGKYDVCLKEHLSNVIEKSKKLHVSPESRGRGSLISLLSKTTVNSVIDTIRNLIQQNISTEIRKAGMFSVQLDTTQDITAQDQYSVILRYVTDVVNERLVAVVRCSASTGQSFVDLLKEVLEHLKLDSSLCIGNATDGASNMQGHYRGFSALLASQSPNHVHVWCYSHVLNLVLSDTTQIVIESGSLFDLLNDTAVFIRESYQRVNIWEKESHDKRHRRIAPIGETRWWAKHDALNKIFGSFGKPQDSLYIDVLSTLTAIQELKTVKGNVRTKARGYKEGLLRYETILTAQLFLRIFEHTSPLSKYLQREGMDILSAHRMVMSTHDALKKMARDFQAVKAAADDFVKWANEKLEQQDEETDMEVEAALPQKRRKKKKAMPGEMSQDDTIIDAERAYEICHFWIPKTSP</sequence>
<dbReference type="Ensembl" id="ENSPKIT00000005456.1">
    <property type="protein sequence ID" value="ENSPKIP00000024741.1"/>
    <property type="gene ID" value="ENSPKIG00000007870.1"/>
</dbReference>
<name>A0A3B3S3X6_9TELE</name>
<evidence type="ECO:0000313" key="2">
    <source>
        <dbReference type="Ensembl" id="ENSPKIP00000024741.1"/>
    </source>
</evidence>